<sequence length="464" mass="52452">MKTYQDLLAVGVSDEARGAFCRDAVDSFKCSREYAEAQDGERYFAKHNTTIEKFQKMLYTLSGKQVTDIFSSNYKTKTLIFRRLCQQQVQYVLGNGLKLDKPENKAKLGKDFDFKLQLAAKRAMAGGRGFGFWNVDHLEVFGYADTPSKPGFCPLYSEETSQLMAGIRYWCRVVGDDIVFKCTLYEPDGYTDFQQINHEPVEVVNSKRGYIKTITKTAVGVDDEIESNYAGLPIIPLYANDEHESELVGIKESVDCYDYIKNGLANDIDDAAGFYWILKNEGGMDDPDLAKFIQRMASVRAAVVEDGTEAEAHTLEVPVESRQAMIELLRNDLYEDFQALDVKTLSAAAKTTQEIQAAYQAQDNKCADFEYYVLDFVQQILELAGITDNPTLTWNRVANQTEQTSMVLQASNYLSDECIIQHLPFLTPEEAAAEIEKRQAEEIKRFSADDEENEDDEEEGTDTK</sequence>
<accession>A0A8S5S4V1</accession>
<feature type="compositionally biased region" description="Basic and acidic residues" evidence="1">
    <location>
        <begin position="436"/>
        <end position="448"/>
    </location>
</feature>
<evidence type="ECO:0000313" key="2">
    <source>
        <dbReference type="EMBL" id="DAF45969.1"/>
    </source>
</evidence>
<dbReference type="InterPro" id="IPR021145">
    <property type="entry name" value="Portal_protein_SPP1_Gp6-like"/>
</dbReference>
<reference evidence="2" key="1">
    <citation type="journal article" date="2021" name="Proc. Natl. Acad. Sci. U.S.A.">
        <title>A Catalog of Tens of Thousands of Viruses from Human Metagenomes Reveals Hidden Associations with Chronic Diseases.</title>
        <authorList>
            <person name="Tisza M.J."/>
            <person name="Buck C.B."/>
        </authorList>
    </citation>
    <scope>NUCLEOTIDE SEQUENCE</scope>
    <source>
        <strain evidence="2">CthAo37</strain>
    </source>
</reference>
<feature type="region of interest" description="Disordered" evidence="1">
    <location>
        <begin position="436"/>
        <end position="464"/>
    </location>
</feature>
<dbReference type="EMBL" id="BK032529">
    <property type="protein sequence ID" value="DAF45969.1"/>
    <property type="molecule type" value="Genomic_DNA"/>
</dbReference>
<evidence type="ECO:0000256" key="1">
    <source>
        <dbReference type="SAM" id="MobiDB-lite"/>
    </source>
</evidence>
<proteinExistence type="predicted"/>
<name>A0A8S5S4V1_9CAUD</name>
<organism evidence="2">
    <name type="scientific">Myoviridae sp. cthAo37</name>
    <dbReference type="NCBI Taxonomy" id="2827701"/>
    <lineage>
        <taxon>Viruses</taxon>
        <taxon>Duplodnaviria</taxon>
        <taxon>Heunggongvirae</taxon>
        <taxon>Uroviricota</taxon>
        <taxon>Caudoviricetes</taxon>
    </lineage>
</organism>
<dbReference type="Pfam" id="PF05133">
    <property type="entry name" value="SPP1_portal"/>
    <property type="match status" value="1"/>
</dbReference>
<feature type="compositionally biased region" description="Acidic residues" evidence="1">
    <location>
        <begin position="449"/>
        <end position="464"/>
    </location>
</feature>
<protein>
    <submittedName>
        <fullName evidence="2">PORTAL PROTEIN</fullName>
    </submittedName>
</protein>